<dbReference type="GO" id="GO:0045900">
    <property type="term" value="P:negative regulation of translational elongation"/>
    <property type="evidence" value="ECO:0007669"/>
    <property type="project" value="TreeGrafter"/>
</dbReference>
<dbReference type="PANTHER" id="PTHR33231:SF3">
    <property type="entry name" value="RIBOSOME-ASSOCIATED INHIBITOR A"/>
    <property type="match status" value="1"/>
</dbReference>
<dbReference type="EMBL" id="BMMW01000004">
    <property type="protein sequence ID" value="GGK63305.1"/>
    <property type="molecule type" value="Genomic_DNA"/>
</dbReference>
<reference evidence="1" key="1">
    <citation type="journal article" date="2014" name="Int. J. Syst. Evol. Microbiol.">
        <title>Complete genome sequence of Corynebacterium casei LMG S-19264T (=DSM 44701T), isolated from a smear-ripened cheese.</title>
        <authorList>
            <consortium name="US DOE Joint Genome Institute (JGI-PGF)"/>
            <person name="Walter F."/>
            <person name="Albersmeier A."/>
            <person name="Kalinowski J."/>
            <person name="Ruckert C."/>
        </authorList>
    </citation>
    <scope>NUCLEOTIDE SEQUENCE</scope>
    <source>
        <strain evidence="1">CGMCC 4.7278</strain>
    </source>
</reference>
<dbReference type="GO" id="GO:0022627">
    <property type="term" value="C:cytosolic small ribosomal subunit"/>
    <property type="evidence" value="ECO:0007669"/>
    <property type="project" value="TreeGrafter"/>
</dbReference>
<evidence type="ECO:0000313" key="1">
    <source>
        <dbReference type="EMBL" id="GGK63305.1"/>
    </source>
</evidence>
<evidence type="ECO:0000313" key="2">
    <source>
        <dbReference type="Proteomes" id="UP000612956"/>
    </source>
</evidence>
<accession>A0A917QQG9</accession>
<sequence length="114" mass="12821">MDAMDYDVYLFTDAPTGEDAIVYRAGPIGLRLARQHRMHPPDLSAHLPVTINPHATPSLYEKQAVHRLCHHGLPFLFFTDSDTGRGHLLYRRYDGDLTLIIPLESADHETAASK</sequence>
<keyword evidence="2" id="KW-1185">Reference proteome</keyword>
<dbReference type="InterPro" id="IPR050574">
    <property type="entry name" value="HPF/YfiA_ribosome-assoc"/>
</dbReference>
<dbReference type="AlphaFoldDB" id="A0A917QQG9"/>
<comment type="caution">
    <text evidence="1">The sequence shown here is derived from an EMBL/GenBank/DDBJ whole genome shotgun (WGS) entry which is preliminary data.</text>
</comment>
<organism evidence="1 2">
    <name type="scientific">Nocardia camponoti</name>
    <dbReference type="NCBI Taxonomy" id="1616106"/>
    <lineage>
        <taxon>Bacteria</taxon>
        <taxon>Bacillati</taxon>
        <taxon>Actinomycetota</taxon>
        <taxon>Actinomycetes</taxon>
        <taxon>Mycobacteriales</taxon>
        <taxon>Nocardiaceae</taxon>
        <taxon>Nocardia</taxon>
    </lineage>
</organism>
<dbReference type="GO" id="GO:0043024">
    <property type="term" value="F:ribosomal small subunit binding"/>
    <property type="evidence" value="ECO:0007669"/>
    <property type="project" value="TreeGrafter"/>
</dbReference>
<dbReference type="PANTHER" id="PTHR33231">
    <property type="entry name" value="30S RIBOSOMAL PROTEIN"/>
    <property type="match status" value="1"/>
</dbReference>
<evidence type="ECO:0008006" key="3">
    <source>
        <dbReference type="Google" id="ProtNLM"/>
    </source>
</evidence>
<gene>
    <name evidence="1" type="ORF">GCM10011591_39490</name>
</gene>
<proteinExistence type="predicted"/>
<dbReference type="Proteomes" id="UP000612956">
    <property type="component" value="Unassembled WGS sequence"/>
</dbReference>
<name>A0A917QQG9_9NOCA</name>
<dbReference type="InterPro" id="IPR038416">
    <property type="entry name" value="Ribosom_S30AE_C_sf"/>
</dbReference>
<protein>
    <recommendedName>
        <fullName evidence="3">Sigma 54 modulation/S30EA ribosomal protein C-terminal domain-containing protein</fullName>
    </recommendedName>
</protein>
<dbReference type="Gene3D" id="3.30.505.50">
    <property type="entry name" value="Sigma 54 modulation/S30EA ribosomal protein, C-terminal domain"/>
    <property type="match status" value="2"/>
</dbReference>
<reference evidence="1" key="2">
    <citation type="submission" date="2020-09" db="EMBL/GenBank/DDBJ databases">
        <authorList>
            <person name="Sun Q."/>
            <person name="Zhou Y."/>
        </authorList>
    </citation>
    <scope>NUCLEOTIDE SEQUENCE</scope>
    <source>
        <strain evidence="1">CGMCC 4.7278</strain>
    </source>
</reference>